<reference evidence="14" key="1">
    <citation type="submission" date="2022-08" db="EMBL/GenBank/DDBJ databases">
        <title>Genome sequencing of akame (Lates japonicus).</title>
        <authorList>
            <person name="Hashiguchi Y."/>
            <person name="Takahashi H."/>
        </authorList>
    </citation>
    <scope>NUCLEOTIDE SEQUENCE</scope>
    <source>
        <strain evidence="14">Kochi</strain>
    </source>
</reference>
<dbReference type="PANTHER" id="PTHR48043:SF24">
    <property type="entry name" value="UDP-GLUCURONOSYLTRANSFERASE 3A2"/>
    <property type="match status" value="1"/>
</dbReference>
<dbReference type="InterPro" id="IPR035595">
    <property type="entry name" value="UDP_glycos_trans_CS"/>
</dbReference>
<protein>
    <recommendedName>
        <fullName evidence="13">UDP-glucuronosyltransferase</fullName>
        <ecNumber evidence="13">2.4.1.17</ecNumber>
    </recommendedName>
</protein>
<evidence type="ECO:0000256" key="11">
    <source>
        <dbReference type="ARBA" id="ARBA00047475"/>
    </source>
</evidence>
<comment type="catalytic activity">
    <reaction evidence="11 13">
        <text>glucuronate acceptor + UDP-alpha-D-glucuronate = acceptor beta-D-glucuronoside + UDP + H(+)</text>
        <dbReference type="Rhea" id="RHEA:21032"/>
        <dbReference type="ChEBI" id="CHEBI:15378"/>
        <dbReference type="ChEBI" id="CHEBI:58052"/>
        <dbReference type="ChEBI" id="CHEBI:58223"/>
        <dbReference type="ChEBI" id="CHEBI:132367"/>
        <dbReference type="ChEBI" id="CHEBI:132368"/>
        <dbReference type="EC" id="2.4.1.17"/>
    </reaction>
</comment>
<evidence type="ECO:0000256" key="6">
    <source>
        <dbReference type="ARBA" id="ARBA00022729"/>
    </source>
</evidence>
<keyword evidence="6 13" id="KW-0732">Signal</keyword>
<evidence type="ECO:0000256" key="9">
    <source>
        <dbReference type="ARBA" id="ARBA00023180"/>
    </source>
</evidence>
<comment type="subcellular location">
    <subcellularLocation>
        <location evidence="13">Membrane</location>
        <topology evidence="13">Single-pass membrane protein</topology>
    </subcellularLocation>
    <subcellularLocation>
        <location evidence="1">Membrane</location>
        <topology evidence="1">Single-pass type I membrane protein</topology>
    </subcellularLocation>
</comment>
<keyword evidence="3 12" id="KW-0328">Glycosyltransferase</keyword>
<proteinExistence type="inferred from homology"/>
<keyword evidence="8" id="KW-0472">Membrane</keyword>
<comment type="caution">
    <text evidence="14">The sequence shown here is derived from an EMBL/GenBank/DDBJ whole genome shotgun (WGS) entry which is preliminary data.</text>
</comment>
<keyword evidence="9" id="KW-0325">Glycoprotein</keyword>
<evidence type="ECO:0000256" key="13">
    <source>
        <dbReference type="RuleBase" id="RU362059"/>
    </source>
</evidence>
<dbReference type="InterPro" id="IPR050271">
    <property type="entry name" value="UDP-glycosyltransferase"/>
</dbReference>
<dbReference type="FunFam" id="3.40.50.2000:FF:000021">
    <property type="entry name" value="UDP-glucuronosyltransferase"/>
    <property type="match status" value="1"/>
</dbReference>
<name>A0AAD3R406_LATJO</name>
<accession>A0AAD3R406</accession>
<evidence type="ECO:0000256" key="1">
    <source>
        <dbReference type="ARBA" id="ARBA00004479"/>
    </source>
</evidence>
<feature type="signal peptide" evidence="13">
    <location>
        <begin position="1"/>
        <end position="18"/>
    </location>
</feature>
<keyword evidence="4 12" id="KW-0808">Transferase</keyword>
<dbReference type="Proteomes" id="UP001279410">
    <property type="component" value="Unassembled WGS sequence"/>
</dbReference>
<keyword evidence="15" id="KW-1185">Reference proteome</keyword>
<dbReference type="SUPFAM" id="SSF53756">
    <property type="entry name" value="UDP-Glycosyltransferase/glycogen phosphorylase"/>
    <property type="match status" value="1"/>
</dbReference>
<evidence type="ECO:0000256" key="4">
    <source>
        <dbReference type="ARBA" id="ARBA00022679"/>
    </source>
</evidence>
<dbReference type="EC" id="2.4.1.17" evidence="13"/>
<dbReference type="Gene3D" id="3.40.50.2000">
    <property type="entry name" value="Glycogen Phosphorylase B"/>
    <property type="match status" value="1"/>
</dbReference>
<evidence type="ECO:0000256" key="5">
    <source>
        <dbReference type="ARBA" id="ARBA00022692"/>
    </source>
</evidence>
<evidence type="ECO:0000256" key="2">
    <source>
        <dbReference type="ARBA" id="ARBA00009995"/>
    </source>
</evidence>
<gene>
    <name evidence="14" type="ORF">AKAME5_000683700</name>
</gene>
<dbReference type="Pfam" id="PF00201">
    <property type="entry name" value="UDPGT"/>
    <property type="match status" value="1"/>
</dbReference>
<sequence>MGIVFWMFFLLALPVLQSAKILTVCLIGGSHYLLLDEISHNLYQRGHEVRMLLQLGNPVITGFSYEGRADSYQRSTWSLGEKYIKEYNGWFLEQQTQFLLGRDNFNNFLNFMGHLSYQCDKLLGDKEMITFLQRQHFDITILDAFNPCSFILAHRLGVQYIAFYPGTLNGPLSIALPSPLSYIPVFSSQLSDDMNLWGRAKNLFYSFLAPVGQELVWSTFREVAERHLESGSPPGGLKEFHQGAELWAFNTDFSLEFPQPLMPYTVLVGGLLNKPAKPPDQDLELWISSFGEAGFIVVTLGSMVSSVSVDLLLVELVAGFSGIPQGVLWRYDPKRWPAHLDRPPNLRLVDWLPLNDLLGHKKARLFITHGGQNSLLQAVYHGVPVLGIPLFGDQFDNVVRAETKGLGLTINPTHITRERLSSTIQTLIQDTRFKSSALSLSQIHRSHPVPPALRLVQWVEHILHSGGGAHLRPTSLTQPWYQRYLLDLVLLFCLGLLGPRHHVYQTSHFYCSATLSNTSVLF</sequence>
<dbReference type="GO" id="GO:0043541">
    <property type="term" value="C:UDP-N-acetylglucosamine transferase complex"/>
    <property type="evidence" value="ECO:0007669"/>
    <property type="project" value="TreeGrafter"/>
</dbReference>
<evidence type="ECO:0000256" key="7">
    <source>
        <dbReference type="ARBA" id="ARBA00022989"/>
    </source>
</evidence>
<evidence type="ECO:0000256" key="3">
    <source>
        <dbReference type="ARBA" id="ARBA00022676"/>
    </source>
</evidence>
<evidence type="ECO:0000256" key="12">
    <source>
        <dbReference type="RuleBase" id="RU003718"/>
    </source>
</evidence>
<comment type="similarity">
    <text evidence="2 12">Belongs to the UDP-glycosyltransferase family.</text>
</comment>
<organism evidence="14 15">
    <name type="scientific">Lates japonicus</name>
    <name type="common">Japanese lates</name>
    <dbReference type="NCBI Taxonomy" id="270547"/>
    <lineage>
        <taxon>Eukaryota</taxon>
        <taxon>Metazoa</taxon>
        <taxon>Chordata</taxon>
        <taxon>Craniata</taxon>
        <taxon>Vertebrata</taxon>
        <taxon>Euteleostomi</taxon>
        <taxon>Actinopterygii</taxon>
        <taxon>Neopterygii</taxon>
        <taxon>Teleostei</taxon>
        <taxon>Neoteleostei</taxon>
        <taxon>Acanthomorphata</taxon>
        <taxon>Carangaria</taxon>
        <taxon>Carangaria incertae sedis</taxon>
        <taxon>Centropomidae</taxon>
        <taxon>Lates</taxon>
    </lineage>
</organism>
<dbReference type="PANTHER" id="PTHR48043">
    <property type="entry name" value="EG:EG0003.4 PROTEIN-RELATED"/>
    <property type="match status" value="1"/>
</dbReference>
<evidence type="ECO:0000313" key="15">
    <source>
        <dbReference type="Proteomes" id="UP001279410"/>
    </source>
</evidence>
<evidence type="ECO:0000256" key="10">
    <source>
        <dbReference type="ARBA" id="ARBA00037451"/>
    </source>
</evidence>
<dbReference type="InterPro" id="IPR002213">
    <property type="entry name" value="UDP_glucos_trans"/>
</dbReference>
<keyword evidence="7" id="KW-1133">Transmembrane helix</keyword>
<evidence type="ECO:0000313" key="14">
    <source>
        <dbReference type="EMBL" id="GLD54180.1"/>
    </source>
</evidence>
<comment type="function">
    <text evidence="10">UDP-glucuronosyltransferases catalyze phase II biotransformation reactions in which lipophilic substrates are conjugated with glucuronic acid to increase water solubility and enhance excretion. They are of major importance in the conjugation and subsequent elimination of potentially toxic xenobiotics and endogenous compounds.</text>
</comment>
<dbReference type="CDD" id="cd03784">
    <property type="entry name" value="GT1_Gtf-like"/>
    <property type="match status" value="1"/>
</dbReference>
<feature type="chain" id="PRO_5041770175" description="UDP-glucuronosyltransferase" evidence="13">
    <location>
        <begin position="19"/>
        <end position="522"/>
    </location>
</feature>
<dbReference type="GO" id="GO:0015020">
    <property type="term" value="F:glucuronosyltransferase activity"/>
    <property type="evidence" value="ECO:0007669"/>
    <property type="project" value="UniProtKB-EC"/>
</dbReference>
<dbReference type="EMBL" id="BRZM01000019">
    <property type="protein sequence ID" value="GLD54180.1"/>
    <property type="molecule type" value="Genomic_DNA"/>
</dbReference>
<dbReference type="AlphaFoldDB" id="A0AAD3R406"/>
<dbReference type="PROSITE" id="PS00375">
    <property type="entry name" value="UDPGT"/>
    <property type="match status" value="1"/>
</dbReference>
<keyword evidence="5" id="KW-0812">Transmembrane</keyword>
<evidence type="ECO:0000256" key="8">
    <source>
        <dbReference type="ARBA" id="ARBA00023136"/>
    </source>
</evidence>